<feature type="transmembrane region" description="Helical" evidence="1">
    <location>
        <begin position="288"/>
        <end position="308"/>
    </location>
</feature>
<evidence type="ECO:0000313" key="3">
    <source>
        <dbReference type="Proteomes" id="UP000324758"/>
    </source>
</evidence>
<dbReference type="RefSeq" id="WP_148778606.1">
    <property type="nucleotide sequence ID" value="NZ_VSSS01000090.1"/>
</dbReference>
<dbReference type="Proteomes" id="UP000324758">
    <property type="component" value="Unassembled WGS sequence"/>
</dbReference>
<accession>A0A5D3JZ79</accession>
<protein>
    <recommendedName>
        <fullName evidence="4">Glycosyltransferase RgtA/B/C/D-like domain-containing protein</fullName>
    </recommendedName>
</protein>
<feature type="transmembrane region" description="Helical" evidence="1">
    <location>
        <begin position="190"/>
        <end position="211"/>
    </location>
</feature>
<keyword evidence="1" id="KW-1133">Transmembrane helix</keyword>
<keyword evidence="3" id="KW-1185">Reference proteome</keyword>
<keyword evidence="1" id="KW-0812">Transmembrane</keyword>
<dbReference type="OrthoDB" id="8179409at2"/>
<evidence type="ECO:0000256" key="1">
    <source>
        <dbReference type="SAM" id="Phobius"/>
    </source>
</evidence>
<proteinExistence type="predicted"/>
<reference evidence="2 3" key="1">
    <citation type="submission" date="2019-08" db="EMBL/GenBank/DDBJ databases">
        <title>Bradyrhizobium hipponensis sp. nov., a rhizobium isolated from a Lupinus angustifolius root nodule in Tunisia.</title>
        <authorList>
            <person name="Off K."/>
            <person name="Rejili M."/>
            <person name="Mars M."/>
            <person name="Brachmann A."/>
            <person name="Marin M."/>
        </authorList>
    </citation>
    <scope>NUCLEOTIDE SEQUENCE [LARGE SCALE GENOMIC DNA]</scope>
    <source>
        <strain evidence="2 3">CTAW71</strain>
    </source>
</reference>
<evidence type="ECO:0000313" key="2">
    <source>
        <dbReference type="EMBL" id="TYL84504.1"/>
    </source>
</evidence>
<comment type="caution">
    <text evidence="2">The sequence shown here is derived from an EMBL/GenBank/DDBJ whole genome shotgun (WGS) entry which is preliminary data.</text>
</comment>
<dbReference type="EMBL" id="VSSS01000090">
    <property type="protein sequence ID" value="TYL84504.1"/>
    <property type="molecule type" value="Genomic_DNA"/>
</dbReference>
<sequence>MTMMSADCGFPDTRASGRVRTSLILVVPSLYLAATLLYSAWQAVWGVQVDPESAYTMNGLVAAAGYGSLKFDHPGTTTTLLVELVIRGWALVARPDDIVAFGLKHYDAITCAARTCEALVLSGALLAGGLIVGRTTRSAIAAMLFQAGAFVHPDAFHFQTVLAPESLMVGIALFGMAIVLKAALDERPPSTSLGVVSGLIFALGFATKYLYLPQALFAVCLLRNRRAFVAALITGAIGFVGFSLIFNPGTITRGFGWLVQIATHKGHYGEGETGFIDFATFWSNMREIIAAVPLAAGTYVAAAAAALAWCIKTRDWRDPVTLTLSAAVVVFAAYLVATSKHFALHYMMASWALMGGVLVLVVVQIRRLVPAIPSAALSLLAGGLCAVTAAVTLIDARAVALQTSRANAIGARLSQAVVAAGPACANVSGMFVGAPENDMNHGWDMTLQLWGDQAMRERFSVAYARAFTVALLDHNTYTHVLKNNFRPTSYAKLAADYPCIIVRSPWELNEDTSIGLLALHPDHCVIEGIHVYTVGLACAKVQGSFLRER</sequence>
<evidence type="ECO:0008006" key="4">
    <source>
        <dbReference type="Google" id="ProtNLM"/>
    </source>
</evidence>
<organism evidence="2 3">
    <name type="scientific">Bradyrhizobium rifense</name>
    <dbReference type="NCBI Taxonomy" id="515499"/>
    <lineage>
        <taxon>Bacteria</taxon>
        <taxon>Pseudomonadati</taxon>
        <taxon>Pseudomonadota</taxon>
        <taxon>Alphaproteobacteria</taxon>
        <taxon>Hyphomicrobiales</taxon>
        <taxon>Nitrobacteraceae</taxon>
        <taxon>Bradyrhizobium</taxon>
    </lineage>
</organism>
<feature type="transmembrane region" description="Helical" evidence="1">
    <location>
        <begin position="375"/>
        <end position="394"/>
    </location>
</feature>
<feature type="transmembrane region" description="Helical" evidence="1">
    <location>
        <begin position="343"/>
        <end position="363"/>
    </location>
</feature>
<name>A0A5D3JZ79_9BRAD</name>
<dbReference type="AlphaFoldDB" id="A0A5D3JZ79"/>
<feature type="transmembrane region" description="Helical" evidence="1">
    <location>
        <begin position="166"/>
        <end position="184"/>
    </location>
</feature>
<gene>
    <name evidence="2" type="ORF">FXB40_44705</name>
</gene>
<keyword evidence="1" id="KW-0472">Membrane</keyword>
<feature type="transmembrane region" description="Helical" evidence="1">
    <location>
        <begin position="227"/>
        <end position="246"/>
    </location>
</feature>
<feature type="transmembrane region" description="Helical" evidence="1">
    <location>
        <begin position="320"/>
        <end position="337"/>
    </location>
</feature>
<feature type="transmembrane region" description="Helical" evidence="1">
    <location>
        <begin position="21"/>
        <end position="41"/>
    </location>
</feature>